<reference evidence="1 2" key="1">
    <citation type="journal article" date="2016" name="Nat. Commun.">
        <title>Thousands of microbial genomes shed light on interconnected biogeochemical processes in an aquifer system.</title>
        <authorList>
            <person name="Anantharaman K."/>
            <person name="Brown C.T."/>
            <person name="Hug L.A."/>
            <person name="Sharon I."/>
            <person name="Castelle C.J."/>
            <person name="Probst A.J."/>
            <person name="Thomas B.C."/>
            <person name="Singh A."/>
            <person name="Wilkins M.J."/>
            <person name="Karaoz U."/>
            <person name="Brodie E.L."/>
            <person name="Williams K.H."/>
            <person name="Hubbard S.S."/>
            <person name="Banfield J.F."/>
        </authorList>
    </citation>
    <scope>NUCLEOTIDE SEQUENCE [LARGE SCALE GENOMIC DNA]</scope>
</reference>
<comment type="caution">
    <text evidence="1">The sequence shown here is derived from an EMBL/GenBank/DDBJ whole genome shotgun (WGS) entry which is preliminary data.</text>
</comment>
<protein>
    <recommendedName>
        <fullName evidence="3">Methyltransferase domain-containing protein</fullName>
    </recommendedName>
</protein>
<evidence type="ECO:0000313" key="1">
    <source>
        <dbReference type="EMBL" id="OGL70993.1"/>
    </source>
</evidence>
<dbReference type="Pfam" id="PF01209">
    <property type="entry name" value="Ubie_methyltran"/>
    <property type="match status" value="1"/>
</dbReference>
<dbReference type="STRING" id="1802389.A3C17_00355"/>
<name>A0A1F7TY97_9BACT</name>
<dbReference type="EMBL" id="MGDX01000018">
    <property type="protein sequence ID" value="OGL70993.1"/>
    <property type="molecule type" value="Genomic_DNA"/>
</dbReference>
<dbReference type="CDD" id="cd02440">
    <property type="entry name" value="AdoMet_MTases"/>
    <property type="match status" value="1"/>
</dbReference>
<dbReference type="SUPFAM" id="SSF53335">
    <property type="entry name" value="S-adenosyl-L-methionine-dependent methyltransferases"/>
    <property type="match status" value="1"/>
</dbReference>
<accession>A0A1F7TY97</accession>
<evidence type="ECO:0008006" key="3">
    <source>
        <dbReference type="Google" id="ProtNLM"/>
    </source>
</evidence>
<dbReference type="Proteomes" id="UP000177097">
    <property type="component" value="Unassembled WGS sequence"/>
</dbReference>
<gene>
    <name evidence="1" type="ORF">A3C17_00355</name>
</gene>
<dbReference type="Gene3D" id="3.40.50.150">
    <property type="entry name" value="Vaccinia Virus protein VP39"/>
    <property type="match status" value="1"/>
</dbReference>
<dbReference type="InterPro" id="IPR029063">
    <property type="entry name" value="SAM-dependent_MTases_sf"/>
</dbReference>
<proteinExistence type="predicted"/>
<evidence type="ECO:0000313" key="2">
    <source>
        <dbReference type="Proteomes" id="UP000177097"/>
    </source>
</evidence>
<sequence length="184" mass="19982">MRLSQTTDFFDPYAVCRSAGLRSGASVVDMHCGHHGVCTLPAAELVGSDGRVFAIDIRRSALDSIRARAQVAGFGHVEPIWGNAQRHGGIPLPSGEADVVLLVNGLSLLDDRLEVVKEAIRLLKSGGRIVVVDWKPTGTIRHGPHIKRRITDAEARSICLVTGLRYEGDVHVGPYHYAFVCHKT</sequence>
<organism evidence="1 2">
    <name type="scientific">Candidatus Uhrbacteria bacterium RIFCSPHIGHO2_02_FULL_53_13</name>
    <dbReference type="NCBI Taxonomy" id="1802389"/>
    <lineage>
        <taxon>Bacteria</taxon>
        <taxon>Candidatus Uhriibacteriota</taxon>
    </lineage>
</organism>
<dbReference type="AlphaFoldDB" id="A0A1F7TY97"/>